<name>A0ABD2PB40_9CUCU</name>
<dbReference type="SUPFAM" id="SSF47565">
    <property type="entry name" value="Insect pheromone/odorant-binding proteins"/>
    <property type="match status" value="1"/>
</dbReference>
<dbReference type="InterPro" id="IPR006170">
    <property type="entry name" value="PBP/GOBP"/>
</dbReference>
<gene>
    <name evidence="1" type="ORF">HHI36_002597</name>
</gene>
<feature type="non-terminal residue" evidence="1">
    <location>
        <position position="1"/>
    </location>
</feature>
<keyword evidence="2" id="KW-1185">Reference proteome</keyword>
<evidence type="ECO:0008006" key="3">
    <source>
        <dbReference type="Google" id="ProtNLM"/>
    </source>
</evidence>
<comment type="caution">
    <text evidence="1">The sequence shown here is derived from an EMBL/GenBank/DDBJ whole genome shotgun (WGS) entry which is preliminary data.</text>
</comment>
<reference evidence="1 2" key="1">
    <citation type="journal article" date="2021" name="BMC Biol.">
        <title>Horizontally acquired antibacterial genes associated with adaptive radiation of ladybird beetles.</title>
        <authorList>
            <person name="Li H.S."/>
            <person name="Tang X.F."/>
            <person name="Huang Y.H."/>
            <person name="Xu Z.Y."/>
            <person name="Chen M.L."/>
            <person name="Du X.Y."/>
            <person name="Qiu B.Y."/>
            <person name="Chen P.T."/>
            <person name="Zhang W."/>
            <person name="Slipinski A."/>
            <person name="Escalona H.E."/>
            <person name="Waterhouse R.M."/>
            <person name="Zwick A."/>
            <person name="Pang H."/>
        </authorList>
    </citation>
    <scope>NUCLEOTIDE SEQUENCE [LARGE SCALE GENOMIC DNA]</scope>
    <source>
        <strain evidence="1">SYSU2018</strain>
    </source>
</reference>
<protein>
    <recommendedName>
        <fullName evidence="3">Odorant-binding protein</fullName>
    </recommendedName>
</protein>
<sequence length="120" mass="13065">AGNAEDLAARIRANQAACLKDNNVDSNLLAKAKKGTIDESNPVLLSYLLCFIKKSGYINDAVELQEDEITDKLLLQKPDKAEVDRVVKLCDATANPGDNGLFIARVLTCYYKNVPGVIIL</sequence>
<dbReference type="AlphaFoldDB" id="A0ABD2PB40"/>
<dbReference type="EMBL" id="JABFTP020000185">
    <property type="protein sequence ID" value="KAL3288149.1"/>
    <property type="molecule type" value="Genomic_DNA"/>
</dbReference>
<dbReference type="InterPro" id="IPR036728">
    <property type="entry name" value="PBP_GOBP_sf"/>
</dbReference>
<dbReference type="Pfam" id="PF01395">
    <property type="entry name" value="PBP_GOBP"/>
    <property type="match status" value="1"/>
</dbReference>
<dbReference type="Gene3D" id="1.10.238.20">
    <property type="entry name" value="Pheromone/general odorant binding protein domain"/>
    <property type="match status" value="1"/>
</dbReference>
<proteinExistence type="predicted"/>
<dbReference type="Proteomes" id="UP001516400">
    <property type="component" value="Unassembled WGS sequence"/>
</dbReference>
<dbReference type="CDD" id="cd23992">
    <property type="entry name" value="PBP_GOBP"/>
    <property type="match status" value="1"/>
</dbReference>
<organism evidence="1 2">
    <name type="scientific">Cryptolaemus montrouzieri</name>
    <dbReference type="NCBI Taxonomy" id="559131"/>
    <lineage>
        <taxon>Eukaryota</taxon>
        <taxon>Metazoa</taxon>
        <taxon>Ecdysozoa</taxon>
        <taxon>Arthropoda</taxon>
        <taxon>Hexapoda</taxon>
        <taxon>Insecta</taxon>
        <taxon>Pterygota</taxon>
        <taxon>Neoptera</taxon>
        <taxon>Endopterygota</taxon>
        <taxon>Coleoptera</taxon>
        <taxon>Polyphaga</taxon>
        <taxon>Cucujiformia</taxon>
        <taxon>Coccinelloidea</taxon>
        <taxon>Coccinellidae</taxon>
        <taxon>Scymninae</taxon>
        <taxon>Scymnini</taxon>
        <taxon>Cryptolaemus</taxon>
    </lineage>
</organism>
<evidence type="ECO:0000313" key="2">
    <source>
        <dbReference type="Proteomes" id="UP001516400"/>
    </source>
</evidence>
<evidence type="ECO:0000313" key="1">
    <source>
        <dbReference type="EMBL" id="KAL3288149.1"/>
    </source>
</evidence>
<accession>A0ABD2PB40</accession>